<dbReference type="EMBL" id="MG018929">
    <property type="protein sequence ID" value="AVV96150.1"/>
    <property type="molecule type" value="Genomic_DNA"/>
</dbReference>
<evidence type="ECO:0000313" key="2">
    <source>
        <dbReference type="Proteomes" id="UP000240374"/>
    </source>
</evidence>
<keyword evidence="2" id="KW-1185">Reference proteome</keyword>
<dbReference type="InterPro" id="IPR036279">
    <property type="entry name" value="5-3_exonuclease_C_sf"/>
</dbReference>
<organism evidence="1 2">
    <name type="scientific">Pseudomonas phage uligo</name>
    <dbReference type="NCBI Taxonomy" id="2048979"/>
    <lineage>
        <taxon>Viruses</taxon>
        <taxon>Duplodnaviria</taxon>
        <taxon>Heunggongvirae</taxon>
        <taxon>Uroviricota</taxon>
        <taxon>Caudoviricetes</taxon>
        <taxon>Autographivirales</taxon>
        <taxon>Autosignataviridae</taxon>
        <taxon>Colwellvirinae</taxon>
        <taxon>Uliginvirus</taxon>
        <taxon>Uliginvirus uligo</taxon>
    </lineage>
</organism>
<proteinExistence type="predicted"/>
<dbReference type="KEGG" id="vg:54986134"/>
<accession>A0A2R4LAR2</accession>
<protein>
    <submittedName>
        <fullName evidence="1">Exonuclease-like protein</fullName>
    </submittedName>
</protein>
<dbReference type="Proteomes" id="UP000240374">
    <property type="component" value="Segment"/>
</dbReference>
<sequence length="392" mass="43777">MEVVMSDGFYYGGDIAEIDEHFKVWPTEGNMIAVVDADLLPYRIGHIIAAHYPLMIVQAEFLVAEGGFAQLCDTPQYTEAWEMLCKELNTWITSAGCDAAVLFVTASDRNFRLDIAFTEDYKGQRNPDKPPFFYELKADLVSRLNAIVSDGEEADDLMSIFVHTKAAELGVVPGSNEHRSFCNTVVISTDKDSTITGGLHLDPGKGVKRFIDRFGTLEPKYKLKEVNDYEQWPLVNGEPVNPKLHAGPYDMWAKGAKAGQVKTKRVLLGRKEVSSIDDLKGSGLKFFYAQLIMGDAADNYKGIPGRGCTYAYELLDGCKNEAELYYAVLGAYKAHYGEGKHMATNWRGGTMELTAYQRMLEQGRLAWMQTKKGEIWRSQHSCPTGVSELWNA</sequence>
<dbReference type="InterPro" id="IPR029060">
    <property type="entry name" value="PIN-like_dom_sf"/>
</dbReference>
<dbReference type="GO" id="GO:0004527">
    <property type="term" value="F:exonuclease activity"/>
    <property type="evidence" value="ECO:0007669"/>
    <property type="project" value="UniProtKB-KW"/>
</dbReference>
<dbReference type="SUPFAM" id="SSF47807">
    <property type="entry name" value="5' to 3' exonuclease, C-terminal subdomain"/>
    <property type="match status" value="1"/>
</dbReference>
<dbReference type="RefSeq" id="YP_009795769.1">
    <property type="nucleotide sequence ID" value="NC_047894.1"/>
</dbReference>
<dbReference type="Gene3D" id="3.40.50.1010">
    <property type="entry name" value="5'-nuclease"/>
    <property type="match status" value="1"/>
</dbReference>
<name>A0A2R4LAR2_9CAUD</name>
<evidence type="ECO:0000313" key="1">
    <source>
        <dbReference type="EMBL" id="AVV96150.1"/>
    </source>
</evidence>
<dbReference type="GeneID" id="54986134"/>
<dbReference type="SUPFAM" id="SSF88723">
    <property type="entry name" value="PIN domain-like"/>
    <property type="match status" value="1"/>
</dbReference>
<reference evidence="1" key="1">
    <citation type="submission" date="2018-04" db="EMBL/GenBank/DDBJ databases">
        <authorList>
            <person name="Djurhuus A.M."/>
            <person name="Carstens A.B."/>
            <person name="Hansen L.H."/>
        </authorList>
    </citation>
    <scope>NUCLEOTIDE SEQUENCE</scope>
</reference>